<gene>
    <name evidence="2" type="ORF">g.44610</name>
</gene>
<reference evidence="2" key="1">
    <citation type="submission" date="2015-12" db="EMBL/GenBank/DDBJ databases">
        <title>De novo transcriptome assembly of four potential Pierce s Disease insect vectors from Arizona vineyards.</title>
        <authorList>
            <person name="Tassone E.E."/>
        </authorList>
    </citation>
    <scope>NUCLEOTIDE SEQUENCE</scope>
</reference>
<feature type="chain" id="PRO_5008582070" evidence="1">
    <location>
        <begin position="17"/>
        <end position="125"/>
    </location>
</feature>
<accession>A0A1B6EFM5</accession>
<dbReference type="AlphaFoldDB" id="A0A1B6EFM5"/>
<dbReference type="EMBL" id="GEDC01000555">
    <property type="protein sequence ID" value="JAS36743.1"/>
    <property type="molecule type" value="Transcribed_RNA"/>
</dbReference>
<keyword evidence="1" id="KW-0732">Signal</keyword>
<organism evidence="2">
    <name type="scientific">Clastoptera arizonana</name>
    <name type="common">Arizona spittle bug</name>
    <dbReference type="NCBI Taxonomy" id="38151"/>
    <lineage>
        <taxon>Eukaryota</taxon>
        <taxon>Metazoa</taxon>
        <taxon>Ecdysozoa</taxon>
        <taxon>Arthropoda</taxon>
        <taxon>Hexapoda</taxon>
        <taxon>Insecta</taxon>
        <taxon>Pterygota</taxon>
        <taxon>Neoptera</taxon>
        <taxon>Paraneoptera</taxon>
        <taxon>Hemiptera</taxon>
        <taxon>Auchenorrhyncha</taxon>
        <taxon>Cercopoidea</taxon>
        <taxon>Clastopteridae</taxon>
        <taxon>Clastoptera</taxon>
    </lineage>
</organism>
<proteinExistence type="predicted"/>
<feature type="signal peptide" evidence="1">
    <location>
        <begin position="1"/>
        <end position="16"/>
    </location>
</feature>
<evidence type="ECO:0000313" key="2">
    <source>
        <dbReference type="EMBL" id="JAS36743.1"/>
    </source>
</evidence>
<sequence length="125" mass="14397">MFKILLFISVIHCVYTFYNSLPYPDLLNRIMNTLTSPAPGKGSELLLDTYNYLKFLESLSDTDSEDMKIITDVIGKKSQLFNLAPNMDLLKNIFNWDSGQLIEFKNTMAEIKVEWAKICKTFISL</sequence>
<evidence type="ECO:0000256" key="1">
    <source>
        <dbReference type="SAM" id="SignalP"/>
    </source>
</evidence>
<name>A0A1B6EFM5_9HEMI</name>
<protein>
    <submittedName>
        <fullName evidence="2">Uncharacterized protein</fullName>
    </submittedName>
</protein>